<feature type="compositionally biased region" description="Polar residues" evidence="1">
    <location>
        <begin position="858"/>
        <end position="874"/>
    </location>
</feature>
<sequence>MTEIISNAFCLVLFLGLGVSTPQGNRYNEGILQNERFSEFNVPGRFDERAPPYDVKYKPNEVMEQESQRNLLFQNEGYNQNEFQGNKGEITLNTRRGPLNPSITSLAQEQNPRFISQEYQRAPVLNSNEIRAINNEQRILNHYPEDFKNINIHRNIMPQDKEEIINVERNINNVKDFEPEVLYRPSVPQANRIHNFRPDYEENREINIPGVGAIISESNNNRNVILPKVNPISQISHMNERLNLPVERLANNMDRNNDEDGIQINVPLATPEYIHSILNEYRHTTQRSLDSLNGMKNENTLLYSTKNVEGTFQNPSAEILYQTGRAKPYEISTEQLSDLPQGHARVENILSNPQRLKHLYLSSKPSKRYMVVYPDGRVEQVDELEHIQKNYPNYVMLQAKELLQKSQVNPITTSEIRDSAKPVLSTTTPIQPINPTMDTKINQVNKIASQIVKDQKIPVTTDPIIGPTKNAKDFSSDIILKKAETEPIKMNEAQTPVEEVSSHNENVISAPQISQGQNILDNQNPNPGHNEVISTTEIPLNEEIVTTTKNTVSIEPETTGNNQVSDKQDQFNRSSPNNSREIDSLPTNLEKVTDNNKKPNKSAESNENYEDDKTTGTSIPEISSPNEDTELSNQTSPDVSSSPSPPELSQNTEASNRNVSNERVNTDEDDDSNEKIPSTEIKKKYDEENLGSIPPSSESDINSPATKATSLFPPVNPETTDLTITKTPIENQSDSITNNTALLSNDGEVVDIEEAPNSTQPESITSTSSQGDNNNIPKVQTADVNDEATYEDASPVRNNSKSIPNEEDVSREESDLNTKPSLSPKQNVSSSDEELNPVSKESVKENKNSPIDDVEGTVVNSSPSSGLTASNNEESAVPVAASNDSYYQNPIDKTVEEKPYEDEDDKEETVTSKSNDKLQTDVSKPSASTENTDTEPSWFNLNEILLKKLLSNDDLHNSFYFLFPRPKPNIRETKKTIYPNGTVIIETTQTIDADGTYRRN</sequence>
<feature type="compositionally biased region" description="Polar residues" evidence="1">
    <location>
        <begin position="694"/>
        <end position="709"/>
    </location>
</feature>
<dbReference type="AlphaFoldDB" id="A0A8J2QD58"/>
<feature type="compositionally biased region" description="Polar residues" evidence="1">
    <location>
        <begin position="756"/>
        <end position="778"/>
    </location>
</feature>
<feature type="signal peptide" evidence="2">
    <location>
        <begin position="1"/>
        <end position="20"/>
    </location>
</feature>
<accession>A0A8J2QD58</accession>
<feature type="region of interest" description="Disordered" evidence="1">
    <location>
        <begin position="550"/>
        <end position="934"/>
    </location>
</feature>
<feature type="compositionally biased region" description="Polar residues" evidence="1">
    <location>
        <begin position="920"/>
        <end position="934"/>
    </location>
</feature>
<protein>
    <submittedName>
        <fullName evidence="3">(African queen) hypothetical protein</fullName>
    </submittedName>
</protein>
<feature type="compositionally biased region" description="Low complexity" evidence="1">
    <location>
        <begin position="632"/>
        <end position="642"/>
    </location>
</feature>
<evidence type="ECO:0000313" key="3">
    <source>
        <dbReference type="EMBL" id="CAG9560111.1"/>
    </source>
</evidence>
<evidence type="ECO:0000256" key="2">
    <source>
        <dbReference type="SAM" id="SignalP"/>
    </source>
</evidence>
<dbReference type="EMBL" id="CAKASE010000045">
    <property type="protein sequence ID" value="CAG9560111.1"/>
    <property type="molecule type" value="Genomic_DNA"/>
</dbReference>
<dbReference type="Proteomes" id="UP000789524">
    <property type="component" value="Unassembled WGS sequence"/>
</dbReference>
<proteinExistence type="predicted"/>
<comment type="caution">
    <text evidence="3">The sequence shown here is derived from an EMBL/GenBank/DDBJ whole genome shotgun (WGS) entry which is preliminary data.</text>
</comment>
<feature type="compositionally biased region" description="Polar residues" evidence="1">
    <location>
        <begin position="615"/>
        <end position="626"/>
    </location>
</feature>
<feature type="compositionally biased region" description="Polar residues" evidence="1">
    <location>
        <begin position="817"/>
        <end position="830"/>
    </location>
</feature>
<name>A0A8J2QD58_9NEOP</name>
<feature type="chain" id="PRO_5035228780" evidence="2">
    <location>
        <begin position="21"/>
        <end position="1000"/>
    </location>
</feature>
<feature type="compositionally biased region" description="Polar residues" evidence="1">
    <location>
        <begin position="550"/>
        <end position="579"/>
    </location>
</feature>
<organism evidence="3 4">
    <name type="scientific">Danaus chrysippus</name>
    <name type="common">African queen</name>
    <dbReference type="NCBI Taxonomy" id="151541"/>
    <lineage>
        <taxon>Eukaryota</taxon>
        <taxon>Metazoa</taxon>
        <taxon>Ecdysozoa</taxon>
        <taxon>Arthropoda</taxon>
        <taxon>Hexapoda</taxon>
        <taxon>Insecta</taxon>
        <taxon>Pterygota</taxon>
        <taxon>Neoptera</taxon>
        <taxon>Endopterygota</taxon>
        <taxon>Lepidoptera</taxon>
        <taxon>Glossata</taxon>
        <taxon>Ditrysia</taxon>
        <taxon>Papilionoidea</taxon>
        <taxon>Nymphalidae</taxon>
        <taxon>Danainae</taxon>
        <taxon>Danaini</taxon>
        <taxon>Danaina</taxon>
        <taxon>Danaus</taxon>
        <taxon>Anosia</taxon>
    </lineage>
</organism>
<keyword evidence="4" id="KW-1185">Reference proteome</keyword>
<evidence type="ECO:0000313" key="4">
    <source>
        <dbReference type="Proteomes" id="UP000789524"/>
    </source>
</evidence>
<feature type="compositionally biased region" description="Polar residues" evidence="1">
    <location>
        <begin position="650"/>
        <end position="663"/>
    </location>
</feature>
<evidence type="ECO:0000256" key="1">
    <source>
        <dbReference type="SAM" id="MobiDB-lite"/>
    </source>
</evidence>
<keyword evidence="2" id="KW-0732">Signal</keyword>
<feature type="region of interest" description="Disordered" evidence="1">
    <location>
        <begin position="512"/>
        <end position="532"/>
    </location>
</feature>
<reference evidence="3" key="1">
    <citation type="submission" date="2021-09" db="EMBL/GenBank/DDBJ databases">
        <authorList>
            <person name="Martin H S."/>
        </authorList>
    </citation>
    <scope>NUCLEOTIDE SEQUENCE</scope>
</reference>
<dbReference type="OrthoDB" id="6930340at2759"/>
<feature type="compositionally biased region" description="Polar residues" evidence="1">
    <location>
        <begin position="717"/>
        <end position="743"/>
    </location>
</feature>
<gene>
    <name evidence="3" type="ORF">DCHRY22_LOCUS1831</name>
</gene>
<feature type="compositionally biased region" description="Basic and acidic residues" evidence="1">
    <location>
        <begin position="908"/>
        <end position="919"/>
    </location>
</feature>